<dbReference type="GO" id="GO:0005886">
    <property type="term" value="C:plasma membrane"/>
    <property type="evidence" value="ECO:0007669"/>
    <property type="project" value="TreeGrafter"/>
</dbReference>
<reference evidence="3 4" key="2">
    <citation type="journal article" date="2017" name="Front. Plant Sci.">
        <title>Gene Classification and Mining of Molecular Markers Useful in Red Clover (Trifolium pratense) Breeding.</title>
        <authorList>
            <person name="Istvanek J."/>
            <person name="Dluhosova J."/>
            <person name="Dluhos P."/>
            <person name="Patkova L."/>
            <person name="Nedelnik J."/>
            <person name="Repkova J."/>
        </authorList>
    </citation>
    <scope>NUCLEOTIDE SEQUENCE [LARGE SCALE GENOMIC DNA]</scope>
    <source>
        <strain evidence="4">cv. Tatra</strain>
        <tissue evidence="3">Young leaves</tissue>
    </source>
</reference>
<dbReference type="GO" id="GO:0005524">
    <property type="term" value="F:ATP binding"/>
    <property type="evidence" value="ECO:0007669"/>
    <property type="project" value="UniProtKB-KW"/>
</dbReference>
<dbReference type="ExpressionAtlas" id="A0A2K3KBA8">
    <property type="expression patterns" value="baseline"/>
</dbReference>
<name>A0A2K3KBA8_TRIPR</name>
<reference evidence="3 4" key="1">
    <citation type="journal article" date="2014" name="Am. J. Bot.">
        <title>Genome assembly and annotation for red clover (Trifolium pratense; Fabaceae).</title>
        <authorList>
            <person name="Istvanek J."/>
            <person name="Jaros M."/>
            <person name="Krenek A."/>
            <person name="Repkova J."/>
        </authorList>
    </citation>
    <scope>NUCLEOTIDE SEQUENCE [LARGE SCALE GENOMIC DNA]</scope>
    <source>
        <strain evidence="4">cv. Tatra</strain>
        <tissue evidence="3">Young leaves</tissue>
    </source>
</reference>
<dbReference type="STRING" id="57577.A0A2K3KBA8"/>
<accession>A0A2K3KBA8</accession>
<sequence>GSGEYQNLASYFVQCIEENMLSDIVDERVTKEGEKEHVIAVANLAYTCLELNGRKRPTMKEVMLQLEGIRGMNKKLNAQQNREEIELAGIEEYQPWDGYSAS</sequence>
<gene>
    <name evidence="3" type="ORF">L195_g061685</name>
</gene>
<protein>
    <submittedName>
        <fullName evidence="3">Wall-associated receptor kinase 8-like protein</fullName>
    </submittedName>
</protein>
<evidence type="ECO:0000256" key="1">
    <source>
        <dbReference type="ARBA" id="ARBA00022741"/>
    </source>
</evidence>
<comment type="caution">
    <text evidence="3">The sequence shown here is derived from an EMBL/GenBank/DDBJ whole genome shotgun (WGS) entry which is preliminary data.</text>
</comment>
<dbReference type="GO" id="GO:0004674">
    <property type="term" value="F:protein serine/threonine kinase activity"/>
    <property type="evidence" value="ECO:0007669"/>
    <property type="project" value="TreeGrafter"/>
</dbReference>
<keyword evidence="1" id="KW-0547">Nucleotide-binding</keyword>
<dbReference type="GO" id="GO:0007166">
    <property type="term" value="P:cell surface receptor signaling pathway"/>
    <property type="evidence" value="ECO:0007669"/>
    <property type="project" value="InterPro"/>
</dbReference>
<keyword evidence="3" id="KW-0418">Kinase</keyword>
<keyword evidence="3" id="KW-0808">Transferase</keyword>
<keyword evidence="2" id="KW-0067">ATP-binding</keyword>
<dbReference type="Proteomes" id="UP000236291">
    <property type="component" value="Unassembled WGS sequence"/>
</dbReference>
<evidence type="ECO:0000313" key="3">
    <source>
        <dbReference type="EMBL" id="PNX63554.1"/>
    </source>
</evidence>
<dbReference type="PANTHER" id="PTHR27005">
    <property type="entry name" value="WALL-ASSOCIATED RECEPTOR KINASE-LIKE 21"/>
    <property type="match status" value="1"/>
</dbReference>
<dbReference type="Gene3D" id="1.10.510.10">
    <property type="entry name" value="Transferase(Phosphotransferase) domain 1"/>
    <property type="match status" value="1"/>
</dbReference>
<dbReference type="AlphaFoldDB" id="A0A2K3KBA8"/>
<evidence type="ECO:0000313" key="4">
    <source>
        <dbReference type="Proteomes" id="UP000236291"/>
    </source>
</evidence>
<dbReference type="EMBL" id="ASHM01156264">
    <property type="protein sequence ID" value="PNX63554.1"/>
    <property type="molecule type" value="Genomic_DNA"/>
</dbReference>
<feature type="non-terminal residue" evidence="3">
    <location>
        <position position="102"/>
    </location>
</feature>
<dbReference type="InterPro" id="IPR045274">
    <property type="entry name" value="WAK-like"/>
</dbReference>
<proteinExistence type="predicted"/>
<feature type="non-terminal residue" evidence="3">
    <location>
        <position position="1"/>
    </location>
</feature>
<evidence type="ECO:0000256" key="2">
    <source>
        <dbReference type="ARBA" id="ARBA00022840"/>
    </source>
</evidence>
<dbReference type="PANTHER" id="PTHR27005:SF526">
    <property type="entry name" value="WALL ASSOCIATED KINASE-LIKE PROTEIN"/>
    <property type="match status" value="1"/>
</dbReference>
<organism evidence="3 4">
    <name type="scientific">Trifolium pratense</name>
    <name type="common">Red clover</name>
    <dbReference type="NCBI Taxonomy" id="57577"/>
    <lineage>
        <taxon>Eukaryota</taxon>
        <taxon>Viridiplantae</taxon>
        <taxon>Streptophyta</taxon>
        <taxon>Embryophyta</taxon>
        <taxon>Tracheophyta</taxon>
        <taxon>Spermatophyta</taxon>
        <taxon>Magnoliopsida</taxon>
        <taxon>eudicotyledons</taxon>
        <taxon>Gunneridae</taxon>
        <taxon>Pentapetalae</taxon>
        <taxon>rosids</taxon>
        <taxon>fabids</taxon>
        <taxon>Fabales</taxon>
        <taxon>Fabaceae</taxon>
        <taxon>Papilionoideae</taxon>
        <taxon>50 kb inversion clade</taxon>
        <taxon>NPAAA clade</taxon>
        <taxon>Hologalegina</taxon>
        <taxon>IRL clade</taxon>
        <taxon>Trifolieae</taxon>
        <taxon>Trifolium</taxon>
    </lineage>
</organism>
<keyword evidence="3" id="KW-0675">Receptor</keyword>